<accession>A0ABY5ANN1</accession>
<dbReference type="InterPro" id="IPR029063">
    <property type="entry name" value="SAM-dependent_MTases_sf"/>
</dbReference>
<evidence type="ECO:0000256" key="3">
    <source>
        <dbReference type="ARBA" id="ARBA00022679"/>
    </source>
</evidence>
<protein>
    <submittedName>
        <fullName evidence="7">tRNA (Guanine-N1)-methyltransferase</fullName>
    </submittedName>
</protein>
<keyword evidence="3" id="KW-0808">Transferase</keyword>
<dbReference type="Pfam" id="PF02005">
    <property type="entry name" value="TRM"/>
    <property type="match status" value="1"/>
</dbReference>
<dbReference type="InterPro" id="IPR002905">
    <property type="entry name" value="Trm1"/>
</dbReference>
<keyword evidence="6" id="KW-0694">RNA-binding</keyword>
<keyword evidence="2" id="KW-0489">Methyltransferase</keyword>
<proteinExistence type="predicted"/>
<evidence type="ECO:0000313" key="7">
    <source>
        <dbReference type="EMBL" id="USR90824.1"/>
    </source>
</evidence>
<gene>
    <name evidence="7" type="ORF">NEA10_18690</name>
</gene>
<evidence type="ECO:0000313" key="8">
    <source>
        <dbReference type="Proteomes" id="UP001056708"/>
    </source>
</evidence>
<reference evidence="7" key="1">
    <citation type="submission" date="2022-06" db="EMBL/GenBank/DDBJ databases">
        <title>Genome sequence of Phormidium yuhuli AB48 isolated from an industrial photobioreactor environment.</title>
        <authorList>
            <person name="Qiu Y."/>
            <person name="Noonan A.J.C."/>
            <person name="Dofher K."/>
            <person name="Koch M."/>
            <person name="Kieft B."/>
            <person name="Lin X."/>
            <person name="Ziels R.M."/>
            <person name="Hallam S.J."/>
        </authorList>
    </citation>
    <scope>NUCLEOTIDE SEQUENCE</scope>
    <source>
        <strain evidence="7">AB48</strain>
    </source>
</reference>
<evidence type="ECO:0000256" key="5">
    <source>
        <dbReference type="ARBA" id="ARBA00022694"/>
    </source>
</evidence>
<dbReference type="SUPFAM" id="SSF53335">
    <property type="entry name" value="S-adenosyl-L-methionine-dependent methyltransferases"/>
    <property type="match status" value="1"/>
</dbReference>
<evidence type="ECO:0000256" key="6">
    <source>
        <dbReference type="ARBA" id="ARBA00022884"/>
    </source>
</evidence>
<keyword evidence="5" id="KW-0819">tRNA processing</keyword>
<dbReference type="Gene3D" id="3.40.50.150">
    <property type="entry name" value="Vaccinia Virus protein VP39"/>
    <property type="match status" value="1"/>
</dbReference>
<dbReference type="InterPro" id="IPR042296">
    <property type="entry name" value="tRNA_met_Trm1_C"/>
</dbReference>
<evidence type="ECO:0000256" key="1">
    <source>
        <dbReference type="ARBA" id="ARBA00022555"/>
    </source>
</evidence>
<dbReference type="PANTHER" id="PTHR10631:SF9">
    <property type="entry name" value="TRNA (GUANINE(26)-N(2))-DIMETHYLTRANSFERASE"/>
    <property type="match status" value="1"/>
</dbReference>
<organism evidence="7 8">
    <name type="scientific">Phormidium yuhuli AB48</name>
    <dbReference type="NCBI Taxonomy" id="2940671"/>
    <lineage>
        <taxon>Bacteria</taxon>
        <taxon>Bacillati</taxon>
        <taxon>Cyanobacteriota</taxon>
        <taxon>Cyanophyceae</taxon>
        <taxon>Oscillatoriophycideae</taxon>
        <taxon>Oscillatoriales</taxon>
        <taxon>Oscillatoriaceae</taxon>
        <taxon>Phormidium</taxon>
        <taxon>Phormidium yuhuli</taxon>
    </lineage>
</organism>
<dbReference type="Gene3D" id="3.30.56.70">
    <property type="entry name" value="N2,N2-dimethylguanosine tRNA methyltransferase, C-terminal domain"/>
    <property type="match status" value="1"/>
</dbReference>
<name>A0ABY5ANN1_9CYAN</name>
<dbReference type="EMBL" id="CP098611">
    <property type="protein sequence ID" value="USR90824.1"/>
    <property type="molecule type" value="Genomic_DNA"/>
</dbReference>
<keyword evidence="4" id="KW-0949">S-adenosyl-L-methionine</keyword>
<evidence type="ECO:0000256" key="4">
    <source>
        <dbReference type="ARBA" id="ARBA00022691"/>
    </source>
</evidence>
<dbReference type="PANTHER" id="PTHR10631">
    <property type="entry name" value="N 2 ,N 2 -DIMETHYLGUANOSINE TRNA METHYLTRANSFERASE"/>
    <property type="match status" value="1"/>
</dbReference>
<dbReference type="RefSeq" id="WP_252662848.1">
    <property type="nucleotide sequence ID" value="NZ_CP098611.1"/>
</dbReference>
<sequence length="400" mass="44553">MARLYHIGLEGQGLAKILAGKGNHQGESVVGEEKGTQHEGAVSFEVGPGFYRRTSQVGRDLAILAAMVEKGDRGQLRVLDSMAGCGVRSLRYWREGGADWVLANEGNPEMNGILRKNLHPLLTAEAGEISHRDANRVFFQCYDRRDYYDLVDVDSFGAPVPFLSTSLWAVRLGGLVYLTSTDGRSATGHEREQSLRIYGAYGRSHPSGHEQGLRLLIGATQQQAASKGLGVEPLFSLYAHSVYRVMLRLVKGQRLTEANYGFLTYCHHCGEYDTLSWRHLGRIPPCPRDGAVRVVSGPLWLGPLHDAHYLQRMSRRAQEQGWDKRVKLLQTMAEESDLPPYFYGLGEISRRNHQDTLPREVLLERLRAQGYRSSASHINPQAVKTDADFATCVAIAAQPR</sequence>
<keyword evidence="1" id="KW-0820">tRNA-binding</keyword>
<evidence type="ECO:0000256" key="2">
    <source>
        <dbReference type="ARBA" id="ARBA00022603"/>
    </source>
</evidence>
<dbReference type="PROSITE" id="PS51626">
    <property type="entry name" value="SAM_MT_TRM1"/>
    <property type="match status" value="1"/>
</dbReference>
<dbReference type="Proteomes" id="UP001056708">
    <property type="component" value="Chromosome"/>
</dbReference>
<keyword evidence="8" id="KW-1185">Reference proteome</keyword>